<comment type="similarity">
    <text evidence="1">Belongs to the universal stress protein A family.</text>
</comment>
<dbReference type="RefSeq" id="WP_003811678.1">
    <property type="nucleotide sequence ID" value="NC_019382.1"/>
</dbReference>
<sequence length="145" mass="15308">MYQHILIPIDGSDLANTAIDKGLALAKALGARVTVLTVVEPYPHMAAEAVQLGGLRKEYEKQVHARASEWLEPAGAKAAAAGVPCELLKRDADMAFRAIVETAAERGCDLIAMASHGRGGVAAVLLGSQTQKVLAHSQVPVLVYR</sequence>
<gene>
    <name evidence="3" type="ORF">BN112_0483</name>
</gene>
<dbReference type="GeneID" id="93203348"/>
<dbReference type="PRINTS" id="PR01438">
    <property type="entry name" value="UNVRSLSTRESS"/>
</dbReference>
<dbReference type="InterPro" id="IPR014729">
    <property type="entry name" value="Rossmann-like_a/b/a_fold"/>
</dbReference>
<dbReference type="Proteomes" id="UP000007564">
    <property type="component" value="Chromosome"/>
</dbReference>
<evidence type="ECO:0000313" key="4">
    <source>
        <dbReference type="Proteomes" id="UP000007564"/>
    </source>
</evidence>
<dbReference type="PANTHER" id="PTHR46268:SF15">
    <property type="entry name" value="UNIVERSAL STRESS PROTEIN HP_0031"/>
    <property type="match status" value="1"/>
</dbReference>
<evidence type="ECO:0000313" key="3">
    <source>
        <dbReference type="EMBL" id="CCJ52401.1"/>
    </source>
</evidence>
<dbReference type="HOGENOM" id="CLU_049301_11_0_4"/>
<dbReference type="PANTHER" id="PTHR46268">
    <property type="entry name" value="STRESS RESPONSE PROTEIN NHAX"/>
    <property type="match status" value="1"/>
</dbReference>
<feature type="domain" description="UspA" evidence="2">
    <location>
        <begin position="1"/>
        <end position="145"/>
    </location>
</feature>
<dbReference type="SUPFAM" id="SSF52402">
    <property type="entry name" value="Adenine nucleotide alpha hydrolases-like"/>
    <property type="match status" value="1"/>
</dbReference>
<evidence type="ECO:0000259" key="2">
    <source>
        <dbReference type="Pfam" id="PF00582"/>
    </source>
</evidence>
<protein>
    <submittedName>
        <fullName evidence="3">Putative universal stress protein</fullName>
    </submittedName>
</protein>
<name>A0A0C6NZQ2_BORBO</name>
<accession>A0A0C6NZQ2</accession>
<dbReference type="InterPro" id="IPR006015">
    <property type="entry name" value="Universal_stress_UspA"/>
</dbReference>
<proteinExistence type="inferred from homology"/>
<dbReference type="KEGG" id="bbh:BN112_0483"/>
<dbReference type="OrthoDB" id="5295044at2"/>
<dbReference type="EMBL" id="HE965806">
    <property type="protein sequence ID" value="CCJ52401.1"/>
    <property type="molecule type" value="Genomic_DNA"/>
</dbReference>
<organism evidence="3 4">
    <name type="scientific">Bordetella bronchiseptica 253</name>
    <dbReference type="NCBI Taxonomy" id="568707"/>
    <lineage>
        <taxon>Bacteria</taxon>
        <taxon>Pseudomonadati</taxon>
        <taxon>Pseudomonadota</taxon>
        <taxon>Betaproteobacteria</taxon>
        <taxon>Burkholderiales</taxon>
        <taxon>Alcaligenaceae</taxon>
        <taxon>Bordetella</taxon>
    </lineage>
</organism>
<reference evidence="3 4" key="1">
    <citation type="journal article" date="2012" name="BMC Genomics">
        <title>Comparative genomics of the classical Bordetella subspecies: the evolution and exchange of virulence-associated diversity amongst closely related pathogens.</title>
        <authorList>
            <person name="Park J."/>
            <person name="Zhang Y."/>
            <person name="Buboltz A.M."/>
            <person name="Zhang X."/>
            <person name="Schuster S.C."/>
            <person name="Ahuja U."/>
            <person name="Liu M."/>
            <person name="Miller J.F."/>
            <person name="Sebaihia M."/>
            <person name="Bentley S.D."/>
            <person name="Parkhill J."/>
            <person name="Harvill E.T."/>
        </authorList>
    </citation>
    <scope>NUCLEOTIDE SEQUENCE [LARGE SCALE GENOMIC DNA]</scope>
    <source>
        <strain evidence="3 4">253</strain>
    </source>
</reference>
<dbReference type="Gene3D" id="3.40.50.620">
    <property type="entry name" value="HUPs"/>
    <property type="match status" value="1"/>
</dbReference>
<dbReference type="AlphaFoldDB" id="A0A0C6NZQ2"/>
<dbReference type="Pfam" id="PF00582">
    <property type="entry name" value="Usp"/>
    <property type="match status" value="1"/>
</dbReference>
<dbReference type="InterPro" id="IPR006016">
    <property type="entry name" value="UspA"/>
</dbReference>
<dbReference type="CDD" id="cd00293">
    <property type="entry name" value="USP-like"/>
    <property type="match status" value="1"/>
</dbReference>
<evidence type="ECO:0000256" key="1">
    <source>
        <dbReference type="ARBA" id="ARBA00008791"/>
    </source>
</evidence>